<dbReference type="InterPro" id="IPR036458">
    <property type="entry name" value="Na:dicarbo_symporter_sf"/>
</dbReference>
<feature type="transmembrane region" description="Helical" evidence="8">
    <location>
        <begin position="204"/>
        <end position="222"/>
    </location>
</feature>
<evidence type="ECO:0000313" key="9">
    <source>
        <dbReference type="EMBL" id="GAA4325221.1"/>
    </source>
</evidence>
<evidence type="ECO:0000256" key="8">
    <source>
        <dbReference type="SAM" id="Phobius"/>
    </source>
</evidence>
<keyword evidence="4 8" id="KW-0812">Transmembrane</keyword>
<keyword evidence="3" id="KW-1003">Cell membrane</keyword>
<organism evidence="9 10">
    <name type="scientific">Streptomyces venetus</name>
    <dbReference type="NCBI Taxonomy" id="1701086"/>
    <lineage>
        <taxon>Bacteria</taxon>
        <taxon>Bacillati</taxon>
        <taxon>Actinomycetota</taxon>
        <taxon>Actinomycetes</taxon>
        <taxon>Kitasatosporales</taxon>
        <taxon>Streptomycetaceae</taxon>
        <taxon>Streptomyces</taxon>
    </lineage>
</organism>
<dbReference type="RefSeq" id="WP_345664093.1">
    <property type="nucleotide sequence ID" value="NZ_BAABET010000008.1"/>
</dbReference>
<feature type="transmembrane region" description="Helical" evidence="8">
    <location>
        <begin position="377"/>
        <end position="394"/>
    </location>
</feature>
<evidence type="ECO:0000313" key="10">
    <source>
        <dbReference type="Proteomes" id="UP001501115"/>
    </source>
</evidence>
<evidence type="ECO:0000256" key="6">
    <source>
        <dbReference type="ARBA" id="ARBA00023136"/>
    </source>
</evidence>
<keyword evidence="2" id="KW-0813">Transport</keyword>
<feature type="transmembrane region" description="Helical" evidence="8">
    <location>
        <begin position="61"/>
        <end position="82"/>
    </location>
</feature>
<dbReference type="PANTHER" id="PTHR42865:SF7">
    <property type="entry name" value="PROTON_GLUTAMATE-ASPARTATE SYMPORTER"/>
    <property type="match status" value="1"/>
</dbReference>
<keyword evidence="6 8" id="KW-0472">Membrane</keyword>
<protein>
    <submittedName>
        <fullName evidence="9">Glutamate-aspartate/proton symporter GltP</fullName>
    </submittedName>
</protein>
<comment type="subcellular location">
    <subcellularLocation>
        <location evidence="1">Cell membrane</location>
        <topology evidence="1">Multi-pass membrane protein</topology>
    </subcellularLocation>
</comment>
<feature type="transmembrane region" description="Helical" evidence="8">
    <location>
        <begin position="234"/>
        <end position="260"/>
    </location>
</feature>
<dbReference type="InterPro" id="IPR001991">
    <property type="entry name" value="Na-dicarboxylate_symporter"/>
</dbReference>
<evidence type="ECO:0000256" key="1">
    <source>
        <dbReference type="ARBA" id="ARBA00004651"/>
    </source>
</evidence>
<evidence type="ECO:0000256" key="2">
    <source>
        <dbReference type="ARBA" id="ARBA00022448"/>
    </source>
</evidence>
<feature type="region of interest" description="Disordered" evidence="7">
    <location>
        <begin position="1"/>
        <end position="21"/>
    </location>
</feature>
<comment type="caution">
    <text evidence="9">The sequence shown here is derived from an EMBL/GenBank/DDBJ whole genome shotgun (WGS) entry which is preliminary data.</text>
</comment>
<feature type="transmembrane region" description="Helical" evidence="8">
    <location>
        <begin position="166"/>
        <end position="183"/>
    </location>
</feature>
<evidence type="ECO:0000256" key="5">
    <source>
        <dbReference type="ARBA" id="ARBA00022989"/>
    </source>
</evidence>
<proteinExistence type="predicted"/>
<dbReference type="Gene3D" id="1.10.3860.10">
    <property type="entry name" value="Sodium:dicarboxylate symporter"/>
    <property type="match status" value="1"/>
</dbReference>
<dbReference type="PRINTS" id="PR00173">
    <property type="entry name" value="EDTRNSPORT"/>
</dbReference>
<gene>
    <name evidence="9" type="primary">gltP_2</name>
    <name evidence="9" type="ORF">GCM10023086_52170</name>
</gene>
<feature type="region of interest" description="Disordered" evidence="7">
    <location>
        <begin position="414"/>
        <end position="449"/>
    </location>
</feature>
<evidence type="ECO:0000256" key="7">
    <source>
        <dbReference type="SAM" id="MobiDB-lite"/>
    </source>
</evidence>
<dbReference type="Pfam" id="PF00375">
    <property type="entry name" value="SDF"/>
    <property type="match status" value="1"/>
</dbReference>
<evidence type="ECO:0000256" key="4">
    <source>
        <dbReference type="ARBA" id="ARBA00022692"/>
    </source>
</evidence>
<feature type="transmembrane region" description="Helical" evidence="8">
    <location>
        <begin position="94"/>
        <end position="117"/>
    </location>
</feature>
<feature type="compositionally biased region" description="Basic and acidic residues" evidence="7">
    <location>
        <begin position="415"/>
        <end position="425"/>
    </location>
</feature>
<dbReference type="EMBL" id="BAABET010000008">
    <property type="protein sequence ID" value="GAA4325221.1"/>
    <property type="molecule type" value="Genomic_DNA"/>
</dbReference>
<reference evidence="10" key="1">
    <citation type="journal article" date="2019" name="Int. J. Syst. Evol. Microbiol.">
        <title>The Global Catalogue of Microorganisms (GCM) 10K type strain sequencing project: providing services to taxonomists for standard genome sequencing and annotation.</title>
        <authorList>
            <consortium name="The Broad Institute Genomics Platform"/>
            <consortium name="The Broad Institute Genome Sequencing Center for Infectious Disease"/>
            <person name="Wu L."/>
            <person name="Ma J."/>
        </authorList>
    </citation>
    <scope>NUCLEOTIDE SEQUENCE [LARGE SCALE GENOMIC DNA]</scope>
    <source>
        <strain evidence="10">JCM 31290</strain>
    </source>
</reference>
<evidence type="ECO:0000256" key="3">
    <source>
        <dbReference type="ARBA" id="ARBA00022475"/>
    </source>
</evidence>
<dbReference type="PANTHER" id="PTHR42865">
    <property type="entry name" value="PROTON/GLUTAMATE-ASPARTATE SYMPORTER"/>
    <property type="match status" value="1"/>
</dbReference>
<accession>A0ABP8GIV9</accession>
<feature type="transmembrane region" description="Helical" evidence="8">
    <location>
        <begin position="30"/>
        <end position="49"/>
    </location>
</feature>
<name>A0ABP8GIV9_9ACTN</name>
<feature type="compositionally biased region" description="Polar residues" evidence="7">
    <location>
        <begin position="1"/>
        <end position="11"/>
    </location>
</feature>
<keyword evidence="5 8" id="KW-1133">Transmembrane helix</keyword>
<dbReference type="Proteomes" id="UP001501115">
    <property type="component" value="Unassembled WGS sequence"/>
</dbReference>
<dbReference type="SUPFAM" id="SSF118215">
    <property type="entry name" value="Proton glutamate symport protein"/>
    <property type="match status" value="1"/>
</dbReference>
<keyword evidence="10" id="KW-1185">Reference proteome</keyword>
<sequence>MTTSHTPATSADTDKNRPSGPLRRCLRMPIGVQSIIAVGLGAVVGTLAPSAGEQMKILGDVFLNLVQVVVLPLVFPLIVLGIARMESVKKVGRIAGKAILYFEIVTTIILLIAVGLAKLTGIGKGAPVHGADAKDLDGMSQGIDFHELVLHAFPKNIFEAFGEGNLLGAIVFALLVGVAMAAIGEKSEPFASVLDSVASVMFKVVGYVIRVAPLGVLGFISYDVAHYGFGNLRSLMGFIAVVYAGLAIVVGVLFPVIAAIHHIRYVELMRSIAGLAGIAFVTRSSESVLAPLMGKLEAFGLSRSTTSFVVPLGYSFNTDGSVLYQAAALVFLANAYGADTSLPALLVMVGVLVILSKGMAGVASASIVVLIAAGNSIGLPAEGIALLLGVDFIVDMARTGVNVVGNSLAAAVVDSSEKRREDKRGPRPAGHTEPASAQQAGTLRKETAR</sequence>
<feature type="transmembrane region" description="Helical" evidence="8">
    <location>
        <begin position="345"/>
        <end position="371"/>
    </location>
</feature>